<evidence type="ECO:0000256" key="5">
    <source>
        <dbReference type="ARBA" id="ARBA00022692"/>
    </source>
</evidence>
<feature type="transmembrane region" description="Helical" evidence="10">
    <location>
        <begin position="173"/>
        <end position="191"/>
    </location>
</feature>
<dbReference type="AlphaFoldDB" id="A0AAU9K7X3"/>
<feature type="transmembrane region" description="Helical" evidence="10">
    <location>
        <begin position="197"/>
        <end position="215"/>
    </location>
</feature>
<sequence length="261" mass="29627">MSNIHRLELEQPIQHSEGNQITKIFPNFALKSFTFTITIIQVIYFLISVIMSQSYQPSTCVLYKLGANYAPSIVVGGEIWRLLMPIMLHGSLFHIILNLFFQLRIGFAVEKYYQTPRFILIYLISGIGGNILSAYTRKDGISIGASTSLFGIFATFGCYYAYNWYTFGPGRNFNLLVYLFFVIINFMAGFSIPNIDISGHIGGFLVGGMIGFLLLPREENSKTWTYIRFFSGFGLVLYFSTLGALLFNLEFFCEDEDCNLC</sequence>
<evidence type="ECO:0000259" key="11">
    <source>
        <dbReference type="Pfam" id="PF01694"/>
    </source>
</evidence>
<feature type="transmembrane region" description="Helical" evidence="10">
    <location>
        <begin position="28"/>
        <end position="49"/>
    </location>
</feature>
<dbReference type="Pfam" id="PF01694">
    <property type="entry name" value="Rhomboid"/>
    <property type="match status" value="1"/>
</dbReference>
<dbReference type="Gene3D" id="1.20.1540.10">
    <property type="entry name" value="Rhomboid-like"/>
    <property type="match status" value="1"/>
</dbReference>
<dbReference type="EMBL" id="CAJZBQ010000050">
    <property type="protein sequence ID" value="CAG9330054.1"/>
    <property type="molecule type" value="Genomic_DNA"/>
</dbReference>
<comment type="caution">
    <text evidence="12">The sequence shown here is derived from an EMBL/GenBank/DDBJ whole genome shotgun (WGS) entry which is preliminary data.</text>
</comment>
<evidence type="ECO:0000256" key="10">
    <source>
        <dbReference type="RuleBase" id="RU362115"/>
    </source>
</evidence>
<keyword evidence="7 10" id="KW-0720">Serine protease</keyword>
<proteinExistence type="inferred from homology"/>
<reference evidence="12" key="1">
    <citation type="submission" date="2021-09" db="EMBL/GenBank/DDBJ databases">
        <authorList>
            <consortium name="AG Swart"/>
            <person name="Singh M."/>
            <person name="Singh A."/>
            <person name="Seah K."/>
            <person name="Emmerich C."/>
        </authorList>
    </citation>
    <scope>NUCLEOTIDE SEQUENCE</scope>
    <source>
        <strain evidence="12">ATCC30299</strain>
    </source>
</reference>
<evidence type="ECO:0000256" key="8">
    <source>
        <dbReference type="ARBA" id="ARBA00022989"/>
    </source>
</evidence>
<keyword evidence="4 10" id="KW-0645">Protease</keyword>
<feature type="transmembrane region" description="Helical" evidence="10">
    <location>
        <begin position="227"/>
        <end position="247"/>
    </location>
</feature>
<keyword evidence="6 10" id="KW-0378">Hydrolase</keyword>
<keyword evidence="5 10" id="KW-0812">Transmembrane</keyword>
<evidence type="ECO:0000256" key="4">
    <source>
        <dbReference type="ARBA" id="ARBA00022670"/>
    </source>
</evidence>
<dbReference type="InterPro" id="IPR002610">
    <property type="entry name" value="Peptidase_S54_rhomboid-like"/>
</dbReference>
<dbReference type="InterPro" id="IPR022764">
    <property type="entry name" value="Peptidase_S54_rhomboid_dom"/>
</dbReference>
<evidence type="ECO:0000256" key="3">
    <source>
        <dbReference type="ARBA" id="ARBA00009045"/>
    </source>
</evidence>
<dbReference type="PANTHER" id="PTHR22936">
    <property type="entry name" value="RHOMBOID-RELATED"/>
    <property type="match status" value="1"/>
</dbReference>
<feature type="transmembrane region" description="Helical" evidence="10">
    <location>
        <begin position="86"/>
        <end position="107"/>
    </location>
</feature>
<accession>A0AAU9K7X3</accession>
<dbReference type="GO" id="GO:0016020">
    <property type="term" value="C:membrane"/>
    <property type="evidence" value="ECO:0007669"/>
    <property type="project" value="UniProtKB-SubCell"/>
</dbReference>
<dbReference type="InterPro" id="IPR035952">
    <property type="entry name" value="Rhomboid-like_sf"/>
</dbReference>
<evidence type="ECO:0000313" key="12">
    <source>
        <dbReference type="EMBL" id="CAG9330054.1"/>
    </source>
</evidence>
<evidence type="ECO:0000256" key="1">
    <source>
        <dbReference type="ARBA" id="ARBA00000156"/>
    </source>
</evidence>
<keyword evidence="13" id="KW-1185">Reference proteome</keyword>
<protein>
    <recommendedName>
        <fullName evidence="10">Rhomboid-like protease</fullName>
        <ecNumber evidence="10">3.4.21.105</ecNumber>
    </recommendedName>
</protein>
<evidence type="ECO:0000256" key="7">
    <source>
        <dbReference type="ARBA" id="ARBA00022825"/>
    </source>
</evidence>
<organism evidence="12 13">
    <name type="scientific">Blepharisma stoltei</name>
    <dbReference type="NCBI Taxonomy" id="1481888"/>
    <lineage>
        <taxon>Eukaryota</taxon>
        <taxon>Sar</taxon>
        <taxon>Alveolata</taxon>
        <taxon>Ciliophora</taxon>
        <taxon>Postciliodesmatophora</taxon>
        <taxon>Heterotrichea</taxon>
        <taxon>Heterotrichida</taxon>
        <taxon>Blepharismidae</taxon>
        <taxon>Blepharisma</taxon>
    </lineage>
</organism>
<evidence type="ECO:0000256" key="6">
    <source>
        <dbReference type="ARBA" id="ARBA00022801"/>
    </source>
</evidence>
<dbReference type="Proteomes" id="UP001162131">
    <property type="component" value="Unassembled WGS sequence"/>
</dbReference>
<feature type="domain" description="Peptidase S54 rhomboid" evidence="11">
    <location>
        <begin position="77"/>
        <end position="216"/>
    </location>
</feature>
<evidence type="ECO:0000313" key="13">
    <source>
        <dbReference type="Proteomes" id="UP001162131"/>
    </source>
</evidence>
<feature type="transmembrane region" description="Helical" evidence="10">
    <location>
        <begin position="119"/>
        <end position="135"/>
    </location>
</feature>
<dbReference type="PANTHER" id="PTHR22936:SF69">
    <property type="entry name" value="RHOMBOID-LIKE PROTEIN"/>
    <property type="match status" value="1"/>
</dbReference>
<keyword evidence="8 10" id="KW-1133">Transmembrane helix</keyword>
<dbReference type="EC" id="3.4.21.105" evidence="10"/>
<keyword evidence="9 10" id="KW-0472">Membrane</keyword>
<gene>
    <name evidence="12" type="ORF">BSTOLATCC_MIC50164</name>
</gene>
<comment type="subcellular location">
    <subcellularLocation>
        <location evidence="2 10">Membrane</location>
        <topology evidence="2 10">Multi-pass membrane protein</topology>
    </subcellularLocation>
</comment>
<comment type="function">
    <text evidence="10">Serine protease involved in intramembrane proteolysis.</text>
</comment>
<comment type="similarity">
    <text evidence="3 10">Belongs to the peptidase S54 family.</text>
</comment>
<dbReference type="GO" id="GO:0004252">
    <property type="term" value="F:serine-type endopeptidase activity"/>
    <property type="evidence" value="ECO:0007669"/>
    <property type="project" value="InterPro"/>
</dbReference>
<evidence type="ECO:0000256" key="2">
    <source>
        <dbReference type="ARBA" id="ARBA00004141"/>
    </source>
</evidence>
<dbReference type="GO" id="GO:0006508">
    <property type="term" value="P:proteolysis"/>
    <property type="evidence" value="ECO:0007669"/>
    <property type="project" value="UniProtKB-KW"/>
</dbReference>
<evidence type="ECO:0000256" key="9">
    <source>
        <dbReference type="ARBA" id="ARBA00023136"/>
    </source>
</evidence>
<feature type="transmembrane region" description="Helical" evidence="10">
    <location>
        <begin position="141"/>
        <end position="161"/>
    </location>
</feature>
<name>A0AAU9K7X3_9CILI</name>
<comment type="catalytic activity">
    <reaction evidence="1 10">
        <text>Cleaves type-1 transmembrane domains using a catalytic dyad composed of serine and histidine that are contributed by different transmembrane domains.</text>
        <dbReference type="EC" id="3.4.21.105"/>
    </reaction>
</comment>
<dbReference type="SUPFAM" id="SSF144091">
    <property type="entry name" value="Rhomboid-like"/>
    <property type="match status" value="1"/>
</dbReference>